<sequence>MEKERKKGREKALKKGKVLLKENKDFIIDANSADICIYELEKPHINKTEMNEEIQAIFKGEFDKESNKRWLFASKLPVGTKIYWSSLNRYAEVSNEVDRIYFCKHYYGR</sequence>
<keyword evidence="2" id="KW-1185">Reference proteome</keyword>
<dbReference type="RefSeq" id="WP_209406920.1">
    <property type="nucleotide sequence ID" value="NZ_JAGIYQ010000012.1"/>
</dbReference>
<dbReference type="Proteomes" id="UP000682134">
    <property type="component" value="Unassembled WGS sequence"/>
</dbReference>
<evidence type="ECO:0000313" key="1">
    <source>
        <dbReference type="EMBL" id="MBP0726580.1"/>
    </source>
</evidence>
<organism evidence="1 2">
    <name type="scientific">Gottfriedia endophytica</name>
    <dbReference type="NCBI Taxonomy" id="2820819"/>
    <lineage>
        <taxon>Bacteria</taxon>
        <taxon>Bacillati</taxon>
        <taxon>Bacillota</taxon>
        <taxon>Bacilli</taxon>
        <taxon>Bacillales</taxon>
        <taxon>Bacillaceae</taxon>
        <taxon>Gottfriedia</taxon>
    </lineage>
</organism>
<reference evidence="1" key="1">
    <citation type="submission" date="2021-04" db="EMBL/GenBank/DDBJ databases">
        <title>Genome seq and assembly of Bacillus sp.</title>
        <authorList>
            <person name="Chhetri G."/>
        </authorList>
    </citation>
    <scope>NUCLEOTIDE SEQUENCE</scope>
    <source>
        <strain evidence="1">RG28</strain>
    </source>
</reference>
<name>A0A940NLD0_9BACI</name>
<accession>A0A940NLD0</accession>
<dbReference type="AlphaFoldDB" id="A0A940NLD0"/>
<proteinExistence type="predicted"/>
<gene>
    <name evidence="1" type="ORF">J5Y03_15570</name>
</gene>
<protein>
    <submittedName>
        <fullName evidence="1">Uncharacterized protein</fullName>
    </submittedName>
</protein>
<evidence type="ECO:0000313" key="2">
    <source>
        <dbReference type="Proteomes" id="UP000682134"/>
    </source>
</evidence>
<dbReference type="EMBL" id="JAGIYQ010000012">
    <property type="protein sequence ID" value="MBP0726580.1"/>
    <property type="molecule type" value="Genomic_DNA"/>
</dbReference>
<comment type="caution">
    <text evidence="1">The sequence shown here is derived from an EMBL/GenBank/DDBJ whole genome shotgun (WGS) entry which is preliminary data.</text>
</comment>